<feature type="domain" description="Tetratricopeptide SHNi-TPR" evidence="5">
    <location>
        <begin position="263"/>
        <end position="300"/>
    </location>
</feature>
<organism evidence="6 7">
    <name type="scientific">Diatrype stigma</name>
    <dbReference type="NCBI Taxonomy" id="117547"/>
    <lineage>
        <taxon>Eukaryota</taxon>
        <taxon>Fungi</taxon>
        <taxon>Dikarya</taxon>
        <taxon>Ascomycota</taxon>
        <taxon>Pezizomycotina</taxon>
        <taxon>Sordariomycetes</taxon>
        <taxon>Xylariomycetidae</taxon>
        <taxon>Xylariales</taxon>
        <taxon>Diatrypaceae</taxon>
        <taxon>Diatrype</taxon>
    </lineage>
</organism>
<dbReference type="InterPro" id="IPR011990">
    <property type="entry name" value="TPR-like_helical_dom_sf"/>
</dbReference>
<dbReference type="GO" id="GO:0005654">
    <property type="term" value="C:nucleoplasm"/>
    <property type="evidence" value="ECO:0007669"/>
    <property type="project" value="TreeGrafter"/>
</dbReference>
<comment type="caution">
    <text evidence="6">The sequence shown here is derived from an EMBL/GenBank/DDBJ whole genome shotgun (WGS) entry which is preliminary data.</text>
</comment>
<evidence type="ECO:0000256" key="4">
    <source>
        <dbReference type="SAM" id="MobiDB-lite"/>
    </source>
</evidence>
<dbReference type="AlphaFoldDB" id="A0AAN9YRJ1"/>
<evidence type="ECO:0000256" key="3">
    <source>
        <dbReference type="SAM" id="Coils"/>
    </source>
</evidence>
<feature type="compositionally biased region" description="Low complexity" evidence="4">
    <location>
        <begin position="461"/>
        <end position="479"/>
    </location>
</feature>
<accession>A0AAN9YRJ1</accession>
<dbReference type="PANTHER" id="PTHR15081">
    <property type="entry name" value="NUCLEAR AUTOANTIGENIC SPERM PROTEIN NASP -RELATED"/>
    <property type="match status" value="1"/>
</dbReference>
<evidence type="ECO:0000313" key="7">
    <source>
        <dbReference type="Proteomes" id="UP001320420"/>
    </source>
</evidence>
<feature type="compositionally biased region" description="Acidic residues" evidence="4">
    <location>
        <begin position="185"/>
        <end position="211"/>
    </location>
</feature>
<reference evidence="6 7" key="1">
    <citation type="submission" date="2024-02" db="EMBL/GenBank/DDBJ databases">
        <title>De novo assembly and annotation of 12 fungi associated with fruit tree decline syndrome in Ontario, Canada.</title>
        <authorList>
            <person name="Sulman M."/>
            <person name="Ellouze W."/>
            <person name="Ilyukhin E."/>
        </authorList>
    </citation>
    <scope>NUCLEOTIDE SEQUENCE [LARGE SCALE GENOMIC DNA]</scope>
    <source>
        <strain evidence="6 7">M11/M66-122</strain>
    </source>
</reference>
<dbReference type="InterPro" id="IPR019544">
    <property type="entry name" value="Tetratricopeptide_SHNi-TPR_dom"/>
</dbReference>
<proteinExistence type="predicted"/>
<sequence length="514" mass="54690">MTESTTNDTPAAPAVHSAIPSRVASGAATPVSLPPMDSEEREKSVKVSLADLTAKASALYLQKNYEEAAEVYAQASEMQAELNGEMSPENADILFLYGRSLFKVGQAKSDVLGTAGGEKKKPSGSSGAKPKPKKTEAGSAKSDVAAAEKVVEEGVAAAAEEAGTSEVKEAQPTTGAKKSLFQFTGDEDFEDSDEEEEAEGEDGDEEEDDDLAVAFEILDLARVLFEKSLKAADAEQDGEGKGKEKAEDQGDNPAIRHIKERLADTHDLLAEISLENEKYSEAIQDGRSSLNYKLALYPKESEIIAEAHFKLSLALEFASITTTSEDAAESGGPKQLDQGLRDEAAAELEKAVESTQLKLKNKEVELAMMHVPEDNEVTRKQIAEVKDLITDMEQRLVELRKPPMDVDSVLAANNPMSGLLGAALGGDSAESKARIDEAKKNAKDLTGLVRKKAKDEKEAQAEAADSEASAEKTTASTAPAPAPANGTKRKAEDPAADEDESKKPKVQGEAEAQP</sequence>
<evidence type="ECO:0000256" key="2">
    <source>
        <dbReference type="ARBA" id="ARBA00022803"/>
    </source>
</evidence>
<name>A0AAN9YRJ1_9PEZI</name>
<dbReference type="EMBL" id="JAKJXP020000044">
    <property type="protein sequence ID" value="KAK7751907.1"/>
    <property type="molecule type" value="Genomic_DNA"/>
</dbReference>
<dbReference type="Gene3D" id="1.25.40.10">
    <property type="entry name" value="Tetratricopeptide repeat domain"/>
    <property type="match status" value="1"/>
</dbReference>
<feature type="region of interest" description="Disordered" evidence="4">
    <location>
        <begin position="442"/>
        <end position="514"/>
    </location>
</feature>
<protein>
    <recommendedName>
        <fullName evidence="5">Tetratricopeptide SHNi-TPR domain-containing protein</fullName>
    </recommendedName>
</protein>
<dbReference type="GO" id="GO:0042393">
    <property type="term" value="F:histone binding"/>
    <property type="evidence" value="ECO:0007669"/>
    <property type="project" value="TreeGrafter"/>
</dbReference>
<evidence type="ECO:0000259" key="5">
    <source>
        <dbReference type="Pfam" id="PF10516"/>
    </source>
</evidence>
<keyword evidence="1" id="KW-0677">Repeat</keyword>
<dbReference type="PANTHER" id="PTHR15081:SF1">
    <property type="entry name" value="NUCLEAR AUTOANTIGENIC SPERM PROTEIN"/>
    <property type="match status" value="1"/>
</dbReference>
<feature type="region of interest" description="Disordered" evidence="4">
    <location>
        <begin position="232"/>
        <end position="256"/>
    </location>
</feature>
<feature type="region of interest" description="Disordered" evidence="4">
    <location>
        <begin position="1"/>
        <end position="42"/>
    </location>
</feature>
<keyword evidence="3" id="KW-0175">Coiled coil</keyword>
<dbReference type="GO" id="GO:0006335">
    <property type="term" value="P:DNA replication-dependent chromatin assembly"/>
    <property type="evidence" value="ECO:0007669"/>
    <property type="project" value="TreeGrafter"/>
</dbReference>
<dbReference type="Proteomes" id="UP001320420">
    <property type="component" value="Unassembled WGS sequence"/>
</dbReference>
<evidence type="ECO:0000313" key="6">
    <source>
        <dbReference type="EMBL" id="KAK7751907.1"/>
    </source>
</evidence>
<feature type="compositionally biased region" description="Basic and acidic residues" evidence="4">
    <location>
        <begin position="232"/>
        <end position="248"/>
    </location>
</feature>
<evidence type="ECO:0000256" key="1">
    <source>
        <dbReference type="ARBA" id="ARBA00022737"/>
    </source>
</evidence>
<feature type="compositionally biased region" description="Low complexity" evidence="4">
    <location>
        <begin position="144"/>
        <end position="162"/>
    </location>
</feature>
<keyword evidence="7" id="KW-1185">Reference proteome</keyword>
<dbReference type="SUPFAM" id="SSF48452">
    <property type="entry name" value="TPR-like"/>
    <property type="match status" value="1"/>
</dbReference>
<feature type="coiled-coil region" evidence="3">
    <location>
        <begin position="345"/>
        <end position="395"/>
    </location>
</feature>
<keyword evidence="2" id="KW-0802">TPR repeat</keyword>
<dbReference type="GO" id="GO:0034080">
    <property type="term" value="P:CENP-A containing chromatin assembly"/>
    <property type="evidence" value="ECO:0007669"/>
    <property type="project" value="TreeGrafter"/>
</dbReference>
<dbReference type="Pfam" id="PF10516">
    <property type="entry name" value="SHNi-TPR"/>
    <property type="match status" value="1"/>
</dbReference>
<feature type="region of interest" description="Disordered" evidence="4">
    <location>
        <begin position="112"/>
        <end position="211"/>
    </location>
</feature>
<gene>
    <name evidence="6" type="ORF">SLS62_006208</name>
</gene>
<dbReference type="InterPro" id="IPR051730">
    <property type="entry name" value="NASP-like"/>
</dbReference>